<feature type="domain" description="BPTI/Kunitz inhibitor" evidence="1">
    <location>
        <begin position="46"/>
        <end position="86"/>
    </location>
</feature>
<dbReference type="InterPro" id="IPR002223">
    <property type="entry name" value="Kunitz_BPTI"/>
</dbReference>
<dbReference type="AlphaFoldDB" id="A0A131XME5"/>
<reference evidence="2" key="1">
    <citation type="journal article" date="2017" name="Ticks Tick Borne Dis.">
        <title>An insight into the sialome of Hyalomma excavatum.</title>
        <authorList>
            <person name="Ribeiro J.M."/>
            <person name="Slovak M."/>
            <person name="Francischetti I.M."/>
        </authorList>
    </citation>
    <scope>NUCLEOTIDE SEQUENCE</scope>
    <source>
        <strain evidence="2">Samish</strain>
        <tissue evidence="2">Salivary glands</tissue>
    </source>
</reference>
<sequence length="152" mass="17746">YVNLVCIAGAVIPLCAQIYLVTGNYYTAPKSQHKNCWNQSIATVPQCTEYVFRYSYNWHTQKCEDYIDCNTSRNAFPTRQECLQQCNWDSVCLKTGWTYNGVERTWFHYNAEDDECVATNTSISNNDKWPANNAFLSYEECIRECMPSFDQY</sequence>
<organism evidence="2">
    <name type="scientific">Hyalomma excavatum</name>
    <dbReference type="NCBI Taxonomy" id="257692"/>
    <lineage>
        <taxon>Eukaryota</taxon>
        <taxon>Metazoa</taxon>
        <taxon>Ecdysozoa</taxon>
        <taxon>Arthropoda</taxon>
        <taxon>Chelicerata</taxon>
        <taxon>Arachnida</taxon>
        <taxon>Acari</taxon>
        <taxon>Parasitiformes</taxon>
        <taxon>Ixodida</taxon>
        <taxon>Ixodoidea</taxon>
        <taxon>Ixodidae</taxon>
        <taxon>Hyalomminae</taxon>
        <taxon>Hyalomma</taxon>
    </lineage>
</organism>
<proteinExistence type="evidence at transcript level"/>
<evidence type="ECO:0000313" key="2">
    <source>
        <dbReference type="EMBL" id="JAP67747.1"/>
    </source>
</evidence>
<protein>
    <submittedName>
        <fullName evidence="2">Putative tick kunitz 10</fullName>
    </submittedName>
</protein>
<evidence type="ECO:0000259" key="1">
    <source>
        <dbReference type="Pfam" id="PF00014"/>
    </source>
</evidence>
<dbReference type="EMBL" id="GEFH01000834">
    <property type="protein sequence ID" value="JAP67747.1"/>
    <property type="molecule type" value="mRNA"/>
</dbReference>
<feature type="non-terminal residue" evidence="2">
    <location>
        <position position="1"/>
    </location>
</feature>
<accession>A0A131XME5</accession>
<dbReference type="GO" id="GO:0004867">
    <property type="term" value="F:serine-type endopeptidase inhibitor activity"/>
    <property type="evidence" value="ECO:0007669"/>
    <property type="project" value="InterPro"/>
</dbReference>
<dbReference type="InterPro" id="IPR036880">
    <property type="entry name" value="Kunitz_BPTI_sf"/>
</dbReference>
<dbReference type="Gene3D" id="4.10.410.10">
    <property type="entry name" value="Pancreatic trypsin inhibitor Kunitz domain"/>
    <property type="match status" value="1"/>
</dbReference>
<dbReference type="SUPFAM" id="SSF57362">
    <property type="entry name" value="BPTI-like"/>
    <property type="match status" value="2"/>
</dbReference>
<name>A0A131XME5_9ACAR</name>
<dbReference type="Pfam" id="PF00014">
    <property type="entry name" value="Kunitz_BPTI"/>
    <property type="match status" value="1"/>
</dbReference>